<dbReference type="GO" id="GO:0016301">
    <property type="term" value="F:kinase activity"/>
    <property type="evidence" value="ECO:0007669"/>
    <property type="project" value="UniProtKB-KW"/>
</dbReference>
<evidence type="ECO:0000313" key="5">
    <source>
        <dbReference type="Proteomes" id="UP000318834"/>
    </source>
</evidence>
<dbReference type="SUPFAM" id="SSF53613">
    <property type="entry name" value="Ribokinase-like"/>
    <property type="match status" value="1"/>
</dbReference>
<feature type="domain" description="Carbohydrate kinase PfkB" evidence="3">
    <location>
        <begin position="7"/>
        <end position="297"/>
    </location>
</feature>
<dbReference type="PROSITE" id="PS00584">
    <property type="entry name" value="PFKB_KINASES_2"/>
    <property type="match status" value="1"/>
</dbReference>
<dbReference type="PANTHER" id="PTHR10584:SF166">
    <property type="entry name" value="RIBOKINASE"/>
    <property type="match status" value="1"/>
</dbReference>
<dbReference type="Pfam" id="PF00294">
    <property type="entry name" value="PfkB"/>
    <property type="match status" value="1"/>
</dbReference>
<name>A0A537IXK9_9BACT</name>
<organism evidence="4 5">
    <name type="scientific">Candidatus Segetimicrobium genomatis</name>
    <dbReference type="NCBI Taxonomy" id="2569760"/>
    <lineage>
        <taxon>Bacteria</taxon>
        <taxon>Bacillati</taxon>
        <taxon>Candidatus Sysuimicrobiota</taxon>
        <taxon>Candidatus Sysuimicrobiia</taxon>
        <taxon>Candidatus Sysuimicrobiales</taxon>
        <taxon>Candidatus Segetimicrobiaceae</taxon>
        <taxon>Candidatus Segetimicrobium</taxon>
    </lineage>
</organism>
<dbReference type="AlphaFoldDB" id="A0A537IXK9"/>
<keyword evidence="2 4" id="KW-0418">Kinase</keyword>
<evidence type="ECO:0000256" key="1">
    <source>
        <dbReference type="ARBA" id="ARBA00022679"/>
    </source>
</evidence>
<evidence type="ECO:0000256" key="2">
    <source>
        <dbReference type="ARBA" id="ARBA00022777"/>
    </source>
</evidence>
<protein>
    <submittedName>
        <fullName evidence="4">Carbohydrate kinase family protein</fullName>
    </submittedName>
</protein>
<dbReference type="InterPro" id="IPR011611">
    <property type="entry name" value="PfkB_dom"/>
</dbReference>
<dbReference type="EMBL" id="VBAP01000031">
    <property type="protein sequence ID" value="TMI76064.1"/>
    <property type="molecule type" value="Genomic_DNA"/>
</dbReference>
<gene>
    <name evidence="4" type="ORF">E6H05_04910</name>
</gene>
<dbReference type="InterPro" id="IPR029056">
    <property type="entry name" value="Ribokinase-like"/>
</dbReference>
<keyword evidence="1" id="KW-0808">Transferase</keyword>
<proteinExistence type="predicted"/>
<reference evidence="4 5" key="1">
    <citation type="journal article" date="2019" name="Nat. Microbiol.">
        <title>Mediterranean grassland soil C-N compound turnover is dependent on rainfall and depth, and is mediated by genomically divergent microorganisms.</title>
        <authorList>
            <person name="Diamond S."/>
            <person name="Andeer P.F."/>
            <person name="Li Z."/>
            <person name="Crits-Christoph A."/>
            <person name="Burstein D."/>
            <person name="Anantharaman K."/>
            <person name="Lane K.R."/>
            <person name="Thomas B.C."/>
            <person name="Pan C."/>
            <person name="Northen T.R."/>
            <person name="Banfield J.F."/>
        </authorList>
    </citation>
    <scope>NUCLEOTIDE SEQUENCE [LARGE SCALE GENOMIC DNA]</scope>
    <source>
        <strain evidence="4">NP_8</strain>
    </source>
</reference>
<dbReference type="PANTHER" id="PTHR10584">
    <property type="entry name" value="SUGAR KINASE"/>
    <property type="match status" value="1"/>
</dbReference>
<dbReference type="Gene3D" id="3.40.1190.20">
    <property type="match status" value="1"/>
</dbReference>
<evidence type="ECO:0000259" key="3">
    <source>
        <dbReference type="Pfam" id="PF00294"/>
    </source>
</evidence>
<evidence type="ECO:0000313" key="4">
    <source>
        <dbReference type="EMBL" id="TMI76064.1"/>
    </source>
</evidence>
<dbReference type="Proteomes" id="UP000318834">
    <property type="component" value="Unassembled WGS sequence"/>
</dbReference>
<sequence>MPRPAFVTVGGIVADLVVPIQSFPITPQVHQVVERLFVEPGGLGNCLVVAARLGLHATALGWVGQDIFGDQIVSSLRQEAVDVEHVLRLPGRSTVSTVLVDREGQHVFVGSMGVRGPDHLPAEWRPIVENATWVMSDGWVLVQNPDPIEEAVVQAHANGRTTVFDPGPLLHRVPDERIARVLAATTVLLLTEEEAVRLVGSGSPGQLTKALLARGPSLVALKRGVEGALIVTRSESFVQPAFPVTVRDTTGAGDAFDAAFIAGLAFGMSASSAATLAAVAGAVAVSKLGTGTAMPTRGEISAFIAAHQLGIDLEV</sequence>
<comment type="caution">
    <text evidence="4">The sequence shown here is derived from an EMBL/GenBank/DDBJ whole genome shotgun (WGS) entry which is preliminary data.</text>
</comment>
<accession>A0A537IXK9</accession>
<dbReference type="InterPro" id="IPR002173">
    <property type="entry name" value="Carboh/pur_kinase_PfkB_CS"/>
</dbReference>